<dbReference type="InterPro" id="IPR001789">
    <property type="entry name" value="Sig_transdc_resp-reg_receiver"/>
</dbReference>
<dbReference type="GO" id="GO:0009927">
    <property type="term" value="F:histidine phosphotransfer kinase activity"/>
    <property type="evidence" value="ECO:0007669"/>
    <property type="project" value="TreeGrafter"/>
</dbReference>
<keyword evidence="4" id="KW-0808">Transferase</keyword>
<dbReference type="EMBL" id="BJNV01000006">
    <property type="protein sequence ID" value="GEC94358.1"/>
    <property type="molecule type" value="Genomic_DNA"/>
</dbReference>
<dbReference type="InterPro" id="IPR003018">
    <property type="entry name" value="GAF"/>
</dbReference>
<dbReference type="RefSeq" id="WP_141349117.1">
    <property type="nucleotide sequence ID" value="NZ_BJNV01000006.1"/>
</dbReference>
<feature type="domain" description="Response regulatory" evidence="8">
    <location>
        <begin position="435"/>
        <end position="549"/>
    </location>
</feature>
<sequence>MSPPAAYPEVPDFLLAQWQELMSLVSVDCGVPAALIMRVHPSQIEVLVSDGSDSPYHPGERENLCTGLYCEHVIATRDRLHVANALTDPNWDHNPDLRLGMISYLGYPLLWPDGVPFGTLCILDRAENHYSEAIDKQLGLARRIIESNLSLIHETARHRQTIAALRQSKQHLRDAVLRANAADRAKTDFLARASHDLRAPLTSIIGYAQLLQGCGGTAGQHGQIIRHSADHMLTLINDLVEYASGSLRDEIDARPQRLPEFIERLAHEATMLARRNHNRFVLQRRDGLPGVVWMDARRVQQIVGNLIENAAKVTRQGSIELTVGHSTDGAPAGGVMLQIEVRDTGCGISADDLPRVFEPFFRCGDSRRIEGTGLGLPIVDLWIKRLGGSLQLDSALGVGTRIRLAIPLKLGSEGDIEARQPHEEALPAPFGGGRRLWVVEDAAETRGQLVDILENAGFVVACAEDGQAFIERIGAADAAAPCLVLTDLMMPGADGHAVCAAVRARWPGVPVVLLSAQAPDAGGTDSAFDARLHKPVTPARLRAALAGLLAPAPAEPPAAPAPRPDAATLARMRALIELGALTDLVEWAEALAAQTPEHDAFARKVLALADRWDVEALQALCN</sequence>
<dbReference type="Pfam" id="PF02518">
    <property type="entry name" value="HATPase_c"/>
    <property type="match status" value="1"/>
</dbReference>
<dbReference type="SMART" id="SM00065">
    <property type="entry name" value="GAF"/>
    <property type="match status" value="1"/>
</dbReference>
<dbReference type="Pfam" id="PF00072">
    <property type="entry name" value="Response_reg"/>
    <property type="match status" value="1"/>
</dbReference>
<dbReference type="Gene3D" id="3.30.565.10">
    <property type="entry name" value="Histidine kinase-like ATPase, C-terminal domain"/>
    <property type="match status" value="1"/>
</dbReference>
<comment type="caution">
    <text evidence="9">The sequence shown here is derived from an EMBL/GenBank/DDBJ whole genome shotgun (WGS) entry which is preliminary data.</text>
</comment>
<dbReference type="PANTHER" id="PTHR43047:SF72">
    <property type="entry name" value="OSMOSENSING HISTIDINE PROTEIN KINASE SLN1"/>
    <property type="match status" value="1"/>
</dbReference>
<dbReference type="InterPro" id="IPR003594">
    <property type="entry name" value="HATPase_dom"/>
</dbReference>
<dbReference type="EC" id="2.7.13.3" evidence="2"/>
<dbReference type="SUPFAM" id="SSF47384">
    <property type="entry name" value="Homodimeric domain of signal transducing histidine kinase"/>
    <property type="match status" value="1"/>
</dbReference>
<dbReference type="Proteomes" id="UP000318422">
    <property type="component" value="Unassembled WGS sequence"/>
</dbReference>
<dbReference type="PANTHER" id="PTHR43047">
    <property type="entry name" value="TWO-COMPONENT HISTIDINE PROTEIN KINASE"/>
    <property type="match status" value="1"/>
</dbReference>
<evidence type="ECO:0000256" key="6">
    <source>
        <dbReference type="PROSITE-ProRule" id="PRU00169"/>
    </source>
</evidence>
<dbReference type="CDD" id="cd00082">
    <property type="entry name" value="HisKA"/>
    <property type="match status" value="1"/>
</dbReference>
<dbReference type="Pfam" id="PF00512">
    <property type="entry name" value="HisKA"/>
    <property type="match status" value="1"/>
</dbReference>
<dbReference type="GO" id="GO:0005886">
    <property type="term" value="C:plasma membrane"/>
    <property type="evidence" value="ECO:0007669"/>
    <property type="project" value="TreeGrafter"/>
</dbReference>
<dbReference type="GO" id="GO:0000155">
    <property type="term" value="F:phosphorelay sensor kinase activity"/>
    <property type="evidence" value="ECO:0007669"/>
    <property type="project" value="InterPro"/>
</dbReference>
<name>A0A4Y4CNB7_ZOORA</name>
<gene>
    <name evidence="9" type="ORF">ZRA01_04310</name>
</gene>
<evidence type="ECO:0000256" key="1">
    <source>
        <dbReference type="ARBA" id="ARBA00000085"/>
    </source>
</evidence>
<dbReference type="OrthoDB" id="9810730at2"/>
<evidence type="ECO:0000313" key="10">
    <source>
        <dbReference type="Proteomes" id="UP000318422"/>
    </source>
</evidence>
<dbReference type="InterPro" id="IPR029016">
    <property type="entry name" value="GAF-like_dom_sf"/>
</dbReference>
<evidence type="ECO:0000259" key="7">
    <source>
        <dbReference type="PROSITE" id="PS50109"/>
    </source>
</evidence>
<dbReference type="InterPro" id="IPR003661">
    <property type="entry name" value="HisK_dim/P_dom"/>
</dbReference>
<dbReference type="Gene3D" id="1.10.287.130">
    <property type="match status" value="1"/>
</dbReference>
<dbReference type="PRINTS" id="PR00344">
    <property type="entry name" value="BCTRLSENSOR"/>
</dbReference>
<evidence type="ECO:0000313" key="9">
    <source>
        <dbReference type="EMBL" id="GEC94358.1"/>
    </source>
</evidence>
<dbReference type="InterPro" id="IPR005467">
    <property type="entry name" value="His_kinase_dom"/>
</dbReference>
<dbReference type="SUPFAM" id="SSF55781">
    <property type="entry name" value="GAF domain-like"/>
    <property type="match status" value="1"/>
</dbReference>
<evidence type="ECO:0000256" key="3">
    <source>
        <dbReference type="ARBA" id="ARBA00022553"/>
    </source>
</evidence>
<reference evidence="9 10" key="1">
    <citation type="submission" date="2019-06" db="EMBL/GenBank/DDBJ databases">
        <title>Whole genome shotgun sequence of Zoogloea ramigera NBRC 15342.</title>
        <authorList>
            <person name="Hosoyama A."/>
            <person name="Uohara A."/>
            <person name="Ohji S."/>
            <person name="Ichikawa N."/>
        </authorList>
    </citation>
    <scope>NUCLEOTIDE SEQUENCE [LARGE SCALE GENOMIC DNA]</scope>
    <source>
        <strain evidence="9 10">NBRC 15342</strain>
    </source>
</reference>
<dbReference type="AlphaFoldDB" id="A0A4Y4CNB7"/>
<keyword evidence="10" id="KW-1185">Reference proteome</keyword>
<comment type="catalytic activity">
    <reaction evidence="1">
        <text>ATP + protein L-histidine = ADP + protein N-phospho-L-histidine.</text>
        <dbReference type="EC" id="2.7.13.3"/>
    </reaction>
</comment>
<dbReference type="Gene3D" id="3.40.50.2300">
    <property type="match status" value="1"/>
</dbReference>
<evidence type="ECO:0000259" key="8">
    <source>
        <dbReference type="PROSITE" id="PS50110"/>
    </source>
</evidence>
<dbReference type="SUPFAM" id="SSF52172">
    <property type="entry name" value="CheY-like"/>
    <property type="match status" value="1"/>
</dbReference>
<proteinExistence type="predicted"/>
<dbReference type="SUPFAM" id="SSF55874">
    <property type="entry name" value="ATPase domain of HSP90 chaperone/DNA topoisomerase II/histidine kinase"/>
    <property type="match status" value="1"/>
</dbReference>
<dbReference type="SMART" id="SM00448">
    <property type="entry name" value="REC"/>
    <property type="match status" value="1"/>
</dbReference>
<dbReference type="InterPro" id="IPR011006">
    <property type="entry name" value="CheY-like_superfamily"/>
</dbReference>
<evidence type="ECO:0000256" key="5">
    <source>
        <dbReference type="ARBA" id="ARBA00022777"/>
    </source>
</evidence>
<protein>
    <recommendedName>
        <fullName evidence="2">histidine kinase</fullName>
        <ecNumber evidence="2">2.7.13.3</ecNumber>
    </recommendedName>
</protein>
<evidence type="ECO:0000256" key="4">
    <source>
        <dbReference type="ARBA" id="ARBA00022679"/>
    </source>
</evidence>
<dbReference type="InterPro" id="IPR036890">
    <property type="entry name" value="HATPase_C_sf"/>
</dbReference>
<dbReference type="InterPro" id="IPR036097">
    <property type="entry name" value="HisK_dim/P_sf"/>
</dbReference>
<dbReference type="Gene3D" id="3.30.450.40">
    <property type="match status" value="1"/>
</dbReference>
<dbReference type="SMART" id="SM00388">
    <property type="entry name" value="HisKA"/>
    <property type="match status" value="1"/>
</dbReference>
<dbReference type="PROSITE" id="PS50109">
    <property type="entry name" value="HIS_KIN"/>
    <property type="match status" value="1"/>
</dbReference>
<dbReference type="InterPro" id="IPR004358">
    <property type="entry name" value="Sig_transdc_His_kin-like_C"/>
</dbReference>
<feature type="domain" description="Histidine kinase" evidence="7">
    <location>
        <begin position="192"/>
        <end position="410"/>
    </location>
</feature>
<keyword evidence="5" id="KW-0418">Kinase</keyword>
<dbReference type="SMART" id="SM00387">
    <property type="entry name" value="HATPase_c"/>
    <property type="match status" value="1"/>
</dbReference>
<evidence type="ECO:0000256" key="2">
    <source>
        <dbReference type="ARBA" id="ARBA00012438"/>
    </source>
</evidence>
<organism evidence="9 10">
    <name type="scientific">Zoogloea ramigera</name>
    <dbReference type="NCBI Taxonomy" id="350"/>
    <lineage>
        <taxon>Bacteria</taxon>
        <taxon>Pseudomonadati</taxon>
        <taxon>Pseudomonadota</taxon>
        <taxon>Betaproteobacteria</taxon>
        <taxon>Rhodocyclales</taxon>
        <taxon>Zoogloeaceae</taxon>
        <taxon>Zoogloea</taxon>
    </lineage>
</organism>
<accession>A0A4Y4CNB7</accession>
<keyword evidence="3 6" id="KW-0597">Phosphoprotein</keyword>
<dbReference type="PROSITE" id="PS50110">
    <property type="entry name" value="RESPONSE_REGULATORY"/>
    <property type="match status" value="1"/>
</dbReference>
<feature type="modified residue" description="4-aspartylphosphate" evidence="6">
    <location>
        <position position="487"/>
    </location>
</feature>